<keyword evidence="4" id="KW-1133">Transmembrane helix</keyword>
<dbReference type="InterPro" id="IPR019826">
    <property type="entry name" value="Carboxylesterase_B_AS"/>
</dbReference>
<dbReference type="AlphaFoldDB" id="A0A9P8UXP4"/>
<dbReference type="InterPro" id="IPR002018">
    <property type="entry name" value="CarbesteraseB"/>
</dbReference>
<feature type="transmembrane region" description="Helical" evidence="4">
    <location>
        <begin position="25"/>
        <end position="46"/>
    </location>
</feature>
<dbReference type="PANTHER" id="PTHR43918">
    <property type="entry name" value="ACETYLCHOLINESTERASE"/>
    <property type="match status" value="1"/>
</dbReference>
<comment type="caution">
    <text evidence="6">The sequence shown here is derived from an EMBL/GenBank/DDBJ whole genome shotgun (WGS) entry which is preliminary data.</text>
</comment>
<dbReference type="GO" id="GO:0052689">
    <property type="term" value="F:carboxylic ester hydrolase activity"/>
    <property type="evidence" value="ECO:0007669"/>
    <property type="project" value="TreeGrafter"/>
</dbReference>
<dbReference type="Gene3D" id="3.40.50.1820">
    <property type="entry name" value="alpha/beta hydrolase"/>
    <property type="match status" value="1"/>
</dbReference>
<keyword evidence="2 3" id="KW-0378">Hydrolase</keyword>
<protein>
    <recommendedName>
        <fullName evidence="3">Carboxylic ester hydrolase</fullName>
        <ecNumber evidence="3">3.1.1.-</ecNumber>
    </recommendedName>
</protein>
<dbReference type="GeneID" id="70130300"/>
<dbReference type="Proteomes" id="UP000758603">
    <property type="component" value="Unassembled WGS sequence"/>
</dbReference>
<sequence>MLGSVNQSIGAALARVHKKIRLWHLYTALLALGLVGIVLAVVLVYVRNGQKGKAPTQVQVDTPSNQSAARVNLGYAQYQGTVLENGVAQYLGLRYAKSPTGNLRWRAPVEPGQVAGDQAADNLGQFCLGTGVGLPIAFQDEDCLFANIWAPANATVDSKLPVWLMIQGGGYIVNGPIWNGSYVVEVSKRNVIFVNFNYRVGLYGFLASEQVRADGDLNVGLLDQRFMMRWVQKHIVQFGGDPDRVVLQGVSAGAGSVAHHLTAFGGKDEKLFHAAISESVFFPTHPRVAELEWQFDYLLSETGCSNASDAMSCLRETSLAVLQAANVATPFPGRFGTPPLFYWSPCIDGDLSRDRLYAMFENGDFLDVPVIFGTDNDEGSYFGLDASTHQEVAAFIQNNYPHLDNETTREILMAYPPEDPVPKHGAWFPLAYRAYGEVTFICPNIHILDSFQARPNANLQTWAYRYNVLSAENVGEGLGVPHTWETFAVFGPDSIGGIWSGPASYYGADAGMVPIMMNYWISFVRTLDPNVLRYVKAPEWSTWRSGSGQQQLKLETGNVSMENLADDLKSRCGMWKDLAGMTEQ</sequence>
<dbReference type="SUPFAM" id="SSF53474">
    <property type="entry name" value="alpha/beta-Hydrolases"/>
    <property type="match status" value="1"/>
</dbReference>
<evidence type="ECO:0000256" key="3">
    <source>
        <dbReference type="RuleBase" id="RU361235"/>
    </source>
</evidence>
<keyword evidence="4" id="KW-0472">Membrane</keyword>
<evidence type="ECO:0000313" key="6">
    <source>
        <dbReference type="EMBL" id="KAH6660075.1"/>
    </source>
</evidence>
<accession>A0A9P8UXP4</accession>
<dbReference type="InterPro" id="IPR050654">
    <property type="entry name" value="AChE-related_enzymes"/>
</dbReference>
<dbReference type="PROSITE" id="PS00122">
    <property type="entry name" value="CARBOXYLESTERASE_B_1"/>
    <property type="match status" value="1"/>
</dbReference>
<comment type="similarity">
    <text evidence="1 3">Belongs to the type-B carboxylesterase/lipase family.</text>
</comment>
<keyword evidence="4" id="KW-0812">Transmembrane</keyword>
<dbReference type="Pfam" id="PF00135">
    <property type="entry name" value="COesterase"/>
    <property type="match status" value="1"/>
</dbReference>
<evidence type="ECO:0000256" key="2">
    <source>
        <dbReference type="ARBA" id="ARBA00022801"/>
    </source>
</evidence>
<name>A0A9P8UXP4_9PEZI</name>
<evidence type="ECO:0000256" key="1">
    <source>
        <dbReference type="ARBA" id="ARBA00005964"/>
    </source>
</evidence>
<dbReference type="InterPro" id="IPR029058">
    <property type="entry name" value="AB_hydrolase_fold"/>
</dbReference>
<gene>
    <name evidence="6" type="ORF">BKA67DRAFT_546702</name>
</gene>
<dbReference type="PANTHER" id="PTHR43918:SF4">
    <property type="entry name" value="CARBOXYLIC ESTER HYDROLASE"/>
    <property type="match status" value="1"/>
</dbReference>
<dbReference type="OrthoDB" id="408631at2759"/>
<evidence type="ECO:0000256" key="4">
    <source>
        <dbReference type="SAM" id="Phobius"/>
    </source>
</evidence>
<dbReference type="EMBL" id="JAGPXC010000001">
    <property type="protein sequence ID" value="KAH6660075.1"/>
    <property type="molecule type" value="Genomic_DNA"/>
</dbReference>
<proteinExistence type="inferred from homology"/>
<keyword evidence="7" id="KW-1185">Reference proteome</keyword>
<dbReference type="EC" id="3.1.1.-" evidence="3"/>
<evidence type="ECO:0000259" key="5">
    <source>
        <dbReference type="Pfam" id="PF00135"/>
    </source>
</evidence>
<dbReference type="RefSeq" id="XP_045964206.1">
    <property type="nucleotide sequence ID" value="XM_046101408.1"/>
</dbReference>
<reference evidence="6" key="1">
    <citation type="journal article" date="2021" name="Nat. Commun.">
        <title>Genetic determinants of endophytism in the Arabidopsis root mycobiome.</title>
        <authorList>
            <person name="Mesny F."/>
            <person name="Miyauchi S."/>
            <person name="Thiergart T."/>
            <person name="Pickel B."/>
            <person name="Atanasova L."/>
            <person name="Karlsson M."/>
            <person name="Huettel B."/>
            <person name="Barry K.W."/>
            <person name="Haridas S."/>
            <person name="Chen C."/>
            <person name="Bauer D."/>
            <person name="Andreopoulos W."/>
            <person name="Pangilinan J."/>
            <person name="LaButti K."/>
            <person name="Riley R."/>
            <person name="Lipzen A."/>
            <person name="Clum A."/>
            <person name="Drula E."/>
            <person name="Henrissat B."/>
            <person name="Kohler A."/>
            <person name="Grigoriev I.V."/>
            <person name="Martin F.M."/>
            <person name="Hacquard S."/>
        </authorList>
    </citation>
    <scope>NUCLEOTIDE SEQUENCE</scope>
    <source>
        <strain evidence="6">MPI-SDFR-AT-0073</strain>
    </source>
</reference>
<evidence type="ECO:0000313" key="7">
    <source>
        <dbReference type="Proteomes" id="UP000758603"/>
    </source>
</evidence>
<feature type="domain" description="Carboxylesterase type B" evidence="5">
    <location>
        <begin position="71"/>
        <end position="563"/>
    </location>
</feature>
<organism evidence="6 7">
    <name type="scientific">Truncatella angustata</name>
    <dbReference type="NCBI Taxonomy" id="152316"/>
    <lineage>
        <taxon>Eukaryota</taxon>
        <taxon>Fungi</taxon>
        <taxon>Dikarya</taxon>
        <taxon>Ascomycota</taxon>
        <taxon>Pezizomycotina</taxon>
        <taxon>Sordariomycetes</taxon>
        <taxon>Xylariomycetidae</taxon>
        <taxon>Amphisphaeriales</taxon>
        <taxon>Sporocadaceae</taxon>
        <taxon>Truncatella</taxon>
    </lineage>
</organism>